<feature type="non-terminal residue" evidence="1">
    <location>
        <position position="1"/>
    </location>
</feature>
<name>A0A0C3J4V5_PISTI</name>
<sequence length="92" mass="10461">CVTGLSSRHVAERFQHSPGTITRYFKAMLAFFSGGQFYASQVQFPTNNTPISTMITSDPRFRFFQDCIGAVDGTHIRAFTAAEDQPYMRNWK</sequence>
<dbReference type="OrthoDB" id="2655351at2759"/>
<evidence type="ECO:0000313" key="1">
    <source>
        <dbReference type="EMBL" id="KIN92731.1"/>
    </source>
</evidence>
<dbReference type="AlphaFoldDB" id="A0A0C3J4V5"/>
<keyword evidence="2" id="KW-1185">Reference proteome</keyword>
<gene>
    <name evidence="1" type="ORF">M404DRAFT_108488</name>
</gene>
<accession>A0A0C3J4V5</accession>
<dbReference type="InParanoid" id="A0A0C3J4V5"/>
<feature type="non-terminal residue" evidence="1">
    <location>
        <position position="92"/>
    </location>
</feature>
<dbReference type="Proteomes" id="UP000054217">
    <property type="component" value="Unassembled WGS sequence"/>
</dbReference>
<proteinExistence type="predicted"/>
<evidence type="ECO:0000313" key="2">
    <source>
        <dbReference type="Proteomes" id="UP000054217"/>
    </source>
</evidence>
<dbReference type="EMBL" id="KN832434">
    <property type="protein sequence ID" value="KIN92731.1"/>
    <property type="molecule type" value="Genomic_DNA"/>
</dbReference>
<reference evidence="2" key="2">
    <citation type="submission" date="2015-01" db="EMBL/GenBank/DDBJ databases">
        <title>Evolutionary Origins and Diversification of the Mycorrhizal Mutualists.</title>
        <authorList>
            <consortium name="DOE Joint Genome Institute"/>
            <consortium name="Mycorrhizal Genomics Consortium"/>
            <person name="Kohler A."/>
            <person name="Kuo A."/>
            <person name="Nagy L.G."/>
            <person name="Floudas D."/>
            <person name="Copeland A."/>
            <person name="Barry K.W."/>
            <person name="Cichocki N."/>
            <person name="Veneault-Fourrey C."/>
            <person name="LaButti K."/>
            <person name="Lindquist E.A."/>
            <person name="Lipzen A."/>
            <person name="Lundell T."/>
            <person name="Morin E."/>
            <person name="Murat C."/>
            <person name="Riley R."/>
            <person name="Ohm R."/>
            <person name="Sun H."/>
            <person name="Tunlid A."/>
            <person name="Henrissat B."/>
            <person name="Grigoriev I.V."/>
            <person name="Hibbett D.S."/>
            <person name="Martin F."/>
        </authorList>
    </citation>
    <scope>NUCLEOTIDE SEQUENCE [LARGE SCALE GENOMIC DNA]</scope>
    <source>
        <strain evidence="2">Marx 270</strain>
    </source>
</reference>
<evidence type="ECO:0008006" key="3">
    <source>
        <dbReference type="Google" id="ProtNLM"/>
    </source>
</evidence>
<reference evidence="1 2" key="1">
    <citation type="submission" date="2014-04" db="EMBL/GenBank/DDBJ databases">
        <authorList>
            <consortium name="DOE Joint Genome Institute"/>
            <person name="Kuo A."/>
            <person name="Kohler A."/>
            <person name="Costa M.D."/>
            <person name="Nagy L.G."/>
            <person name="Floudas D."/>
            <person name="Copeland A."/>
            <person name="Barry K.W."/>
            <person name="Cichocki N."/>
            <person name="Veneault-Fourrey C."/>
            <person name="LaButti K."/>
            <person name="Lindquist E.A."/>
            <person name="Lipzen A."/>
            <person name="Lundell T."/>
            <person name="Morin E."/>
            <person name="Murat C."/>
            <person name="Sun H."/>
            <person name="Tunlid A."/>
            <person name="Henrissat B."/>
            <person name="Grigoriev I.V."/>
            <person name="Hibbett D.S."/>
            <person name="Martin F."/>
            <person name="Nordberg H.P."/>
            <person name="Cantor M.N."/>
            <person name="Hua S.X."/>
        </authorList>
    </citation>
    <scope>NUCLEOTIDE SEQUENCE [LARGE SCALE GENOMIC DNA]</scope>
    <source>
        <strain evidence="1 2">Marx 270</strain>
    </source>
</reference>
<dbReference type="HOGENOM" id="CLU_040082_6_1_1"/>
<protein>
    <recommendedName>
        <fullName evidence="3">DDE Tnp4 domain-containing protein</fullName>
    </recommendedName>
</protein>
<organism evidence="1 2">
    <name type="scientific">Pisolithus tinctorius Marx 270</name>
    <dbReference type="NCBI Taxonomy" id="870435"/>
    <lineage>
        <taxon>Eukaryota</taxon>
        <taxon>Fungi</taxon>
        <taxon>Dikarya</taxon>
        <taxon>Basidiomycota</taxon>
        <taxon>Agaricomycotina</taxon>
        <taxon>Agaricomycetes</taxon>
        <taxon>Agaricomycetidae</taxon>
        <taxon>Boletales</taxon>
        <taxon>Sclerodermatineae</taxon>
        <taxon>Pisolithaceae</taxon>
        <taxon>Pisolithus</taxon>
    </lineage>
</organism>